<dbReference type="GeneID" id="136087857"/>
<evidence type="ECO:0000313" key="1">
    <source>
        <dbReference type="Proteomes" id="UP001652625"/>
    </source>
</evidence>
<accession>A0ABM4CZY4</accession>
<dbReference type="PANTHER" id="PTHR37162">
    <property type="entry name" value="HAT FAMILY DIMERISATION DOMAINCONTAINING PROTEIN-RELATED"/>
    <property type="match status" value="1"/>
</dbReference>
<sequence>MNCVSKLHKTVYPDSKIAKEVTCARTKSEEIITSVLSPHSIEITIKDLKNIACFGLATDGSNHGSTKIFPILIQYFDPNKEGVATKFIEIKATPDETAESQATLLTL</sequence>
<organism evidence="1 2">
    <name type="scientific">Hydra vulgaris</name>
    <name type="common">Hydra</name>
    <name type="synonym">Hydra attenuata</name>
    <dbReference type="NCBI Taxonomy" id="6087"/>
    <lineage>
        <taxon>Eukaryota</taxon>
        <taxon>Metazoa</taxon>
        <taxon>Cnidaria</taxon>
        <taxon>Hydrozoa</taxon>
        <taxon>Hydroidolina</taxon>
        <taxon>Anthoathecata</taxon>
        <taxon>Aplanulata</taxon>
        <taxon>Hydridae</taxon>
        <taxon>Hydra</taxon>
    </lineage>
</organism>
<evidence type="ECO:0000313" key="2">
    <source>
        <dbReference type="RefSeq" id="XP_065667530.1"/>
    </source>
</evidence>
<name>A0ABM4CZY4_HYDVU</name>
<keyword evidence="1" id="KW-1185">Reference proteome</keyword>
<proteinExistence type="predicted"/>
<dbReference type="RefSeq" id="XP_065667530.1">
    <property type="nucleotide sequence ID" value="XM_065811458.1"/>
</dbReference>
<gene>
    <name evidence="2" type="primary">LOC136087857</name>
</gene>
<dbReference type="Proteomes" id="UP001652625">
    <property type="component" value="Chromosome 12"/>
</dbReference>
<protein>
    <submittedName>
        <fullName evidence="2">Uncharacterized protein LOC136087857</fullName>
    </submittedName>
</protein>
<dbReference type="PANTHER" id="PTHR37162:SF10">
    <property type="entry name" value="DUF4371 DOMAIN-CONTAINING PROTEIN"/>
    <property type="match status" value="1"/>
</dbReference>
<reference evidence="2" key="1">
    <citation type="submission" date="2025-08" db="UniProtKB">
        <authorList>
            <consortium name="RefSeq"/>
        </authorList>
    </citation>
    <scope>IDENTIFICATION</scope>
</reference>